<comment type="caution">
    <text evidence="1">The sequence shown here is derived from an EMBL/GenBank/DDBJ whole genome shotgun (WGS) entry which is preliminary data.</text>
</comment>
<evidence type="ECO:0000313" key="1">
    <source>
        <dbReference type="EMBL" id="KAA6309020.1"/>
    </source>
</evidence>
<dbReference type="EMBL" id="SNRY01008173">
    <property type="protein sequence ID" value="KAA6309020.1"/>
    <property type="molecule type" value="Genomic_DNA"/>
</dbReference>
<gene>
    <name evidence="1" type="ORF">EZS27_039414</name>
</gene>
<dbReference type="AlphaFoldDB" id="A0A5J4PJH7"/>
<name>A0A5J4PJH7_9ZZZZ</name>
<feature type="non-terminal residue" evidence="1">
    <location>
        <position position="1"/>
    </location>
</feature>
<reference evidence="1" key="1">
    <citation type="submission" date="2019-03" db="EMBL/GenBank/DDBJ databases">
        <title>Single cell metagenomics reveals metabolic interactions within the superorganism composed of flagellate Streblomastix strix and complex community of Bacteroidetes bacteria on its surface.</title>
        <authorList>
            <person name="Treitli S.C."/>
            <person name="Kolisko M."/>
            <person name="Husnik F."/>
            <person name="Keeling P."/>
            <person name="Hampl V."/>
        </authorList>
    </citation>
    <scope>NUCLEOTIDE SEQUENCE</scope>
    <source>
        <strain evidence="1">STM</strain>
    </source>
</reference>
<sequence length="73" mass="8695">TQQYYNSLTNRSEFNDLMKNHGIYYDFNETLQLNDSLCFYDMAHLNQNGVDIFDKEFIDIILMNKPLKSTSPY</sequence>
<protein>
    <recommendedName>
        <fullName evidence="2">SGNH hydrolase-type esterase domain-containing protein</fullName>
    </recommendedName>
</protein>
<proteinExistence type="predicted"/>
<evidence type="ECO:0008006" key="2">
    <source>
        <dbReference type="Google" id="ProtNLM"/>
    </source>
</evidence>
<organism evidence="1">
    <name type="scientific">termite gut metagenome</name>
    <dbReference type="NCBI Taxonomy" id="433724"/>
    <lineage>
        <taxon>unclassified sequences</taxon>
        <taxon>metagenomes</taxon>
        <taxon>organismal metagenomes</taxon>
    </lineage>
</organism>
<accession>A0A5J4PJH7</accession>